<dbReference type="Proteomes" id="UP000244855">
    <property type="component" value="Unassembled WGS sequence"/>
</dbReference>
<dbReference type="EMBL" id="KZ805336">
    <property type="protein sequence ID" value="PVI03046.1"/>
    <property type="molecule type" value="Genomic_DNA"/>
</dbReference>
<gene>
    <name evidence="1" type="ORF">DM02DRAFT_653025</name>
</gene>
<evidence type="ECO:0000313" key="1">
    <source>
        <dbReference type="EMBL" id="PVI03046.1"/>
    </source>
</evidence>
<organism evidence="1 2">
    <name type="scientific">Periconia macrospinosa</name>
    <dbReference type="NCBI Taxonomy" id="97972"/>
    <lineage>
        <taxon>Eukaryota</taxon>
        <taxon>Fungi</taxon>
        <taxon>Dikarya</taxon>
        <taxon>Ascomycota</taxon>
        <taxon>Pezizomycotina</taxon>
        <taxon>Dothideomycetes</taxon>
        <taxon>Pleosporomycetidae</taxon>
        <taxon>Pleosporales</taxon>
        <taxon>Massarineae</taxon>
        <taxon>Periconiaceae</taxon>
        <taxon>Periconia</taxon>
    </lineage>
</organism>
<evidence type="ECO:0000313" key="2">
    <source>
        <dbReference type="Proteomes" id="UP000244855"/>
    </source>
</evidence>
<keyword evidence="2" id="KW-1185">Reference proteome</keyword>
<accession>A0A2V1DYD8</accession>
<name>A0A2V1DYD8_9PLEO</name>
<proteinExistence type="predicted"/>
<sequence>MDSTPLSNVQAVERFVFNMKPAVSLSNSHRLRKLKVLHPVLKWKNYRKARWSRPDLRTMLPKNTEEITICCPNRRVLHWLEDVLYNLDFFEHLGRIELVCRALFGKPATFFKPDKHSVLVKLAQSGATVEVTQEQFKILDVSEAPVEQDKIAWMEVKNLSWVDGLEASKKEQVWGSRQKKEKTAWLEQESWVGMLEG</sequence>
<protein>
    <submittedName>
        <fullName evidence="1">Uncharacterized protein</fullName>
    </submittedName>
</protein>
<dbReference type="OrthoDB" id="3674914at2759"/>
<reference evidence="1 2" key="1">
    <citation type="journal article" date="2018" name="Sci. Rep.">
        <title>Comparative genomics provides insights into the lifestyle and reveals functional heterogeneity of dark septate endophytic fungi.</title>
        <authorList>
            <person name="Knapp D.G."/>
            <person name="Nemeth J.B."/>
            <person name="Barry K."/>
            <person name="Hainaut M."/>
            <person name="Henrissat B."/>
            <person name="Johnson J."/>
            <person name="Kuo A."/>
            <person name="Lim J.H.P."/>
            <person name="Lipzen A."/>
            <person name="Nolan M."/>
            <person name="Ohm R.A."/>
            <person name="Tamas L."/>
            <person name="Grigoriev I.V."/>
            <person name="Spatafora J.W."/>
            <person name="Nagy L.G."/>
            <person name="Kovacs G.M."/>
        </authorList>
    </citation>
    <scope>NUCLEOTIDE SEQUENCE [LARGE SCALE GENOMIC DNA]</scope>
    <source>
        <strain evidence="1 2">DSE2036</strain>
    </source>
</reference>
<dbReference type="AlphaFoldDB" id="A0A2V1DYD8"/>